<proteinExistence type="predicted"/>
<protein>
    <submittedName>
        <fullName evidence="1">Uncharacterized protein</fullName>
    </submittedName>
</protein>
<reference evidence="1 2" key="1">
    <citation type="journal article" date="2018" name="Front. Plant Sci.">
        <title>Red Clover (Trifolium pratense) and Zigzag Clover (T. medium) - A Picture of Genomic Similarities and Differences.</title>
        <authorList>
            <person name="Dluhosova J."/>
            <person name="Istvanek J."/>
            <person name="Nedelnik J."/>
            <person name="Repkova J."/>
        </authorList>
    </citation>
    <scope>NUCLEOTIDE SEQUENCE [LARGE SCALE GENOMIC DNA]</scope>
    <source>
        <strain evidence="2">cv. 10/8</strain>
        <tissue evidence="1">Leaf</tissue>
    </source>
</reference>
<dbReference type="EMBL" id="LXQA010411059">
    <property type="protein sequence ID" value="MCI50077.1"/>
    <property type="molecule type" value="Genomic_DNA"/>
</dbReference>
<dbReference type="Proteomes" id="UP000265520">
    <property type="component" value="Unassembled WGS sequence"/>
</dbReference>
<dbReference type="AlphaFoldDB" id="A0A392SNU0"/>
<organism evidence="1 2">
    <name type="scientific">Trifolium medium</name>
    <dbReference type="NCBI Taxonomy" id="97028"/>
    <lineage>
        <taxon>Eukaryota</taxon>
        <taxon>Viridiplantae</taxon>
        <taxon>Streptophyta</taxon>
        <taxon>Embryophyta</taxon>
        <taxon>Tracheophyta</taxon>
        <taxon>Spermatophyta</taxon>
        <taxon>Magnoliopsida</taxon>
        <taxon>eudicotyledons</taxon>
        <taxon>Gunneridae</taxon>
        <taxon>Pentapetalae</taxon>
        <taxon>rosids</taxon>
        <taxon>fabids</taxon>
        <taxon>Fabales</taxon>
        <taxon>Fabaceae</taxon>
        <taxon>Papilionoideae</taxon>
        <taxon>50 kb inversion clade</taxon>
        <taxon>NPAAA clade</taxon>
        <taxon>Hologalegina</taxon>
        <taxon>IRL clade</taxon>
        <taxon>Trifolieae</taxon>
        <taxon>Trifolium</taxon>
    </lineage>
</organism>
<keyword evidence="2" id="KW-1185">Reference proteome</keyword>
<comment type="caution">
    <text evidence="1">The sequence shown here is derived from an EMBL/GenBank/DDBJ whole genome shotgun (WGS) entry which is preliminary data.</text>
</comment>
<sequence>CLVVAVLALRPRGGASIGFVGIWRFWSVCYLRAEICLTRF</sequence>
<evidence type="ECO:0000313" key="1">
    <source>
        <dbReference type="EMBL" id="MCI50077.1"/>
    </source>
</evidence>
<evidence type="ECO:0000313" key="2">
    <source>
        <dbReference type="Proteomes" id="UP000265520"/>
    </source>
</evidence>
<feature type="non-terminal residue" evidence="1">
    <location>
        <position position="1"/>
    </location>
</feature>
<name>A0A392SNU0_9FABA</name>
<accession>A0A392SNU0</accession>